<comment type="subcellular location">
    <subcellularLocation>
        <location evidence="1">Cell membrane</location>
        <topology evidence="1">Multi-pass membrane protein</topology>
    </subcellularLocation>
</comment>
<keyword evidence="3" id="KW-1003">Cell membrane</keyword>
<dbReference type="Gene3D" id="1.20.1630.10">
    <property type="entry name" value="Formate dehydrogenase/DMSO reductase domain"/>
    <property type="match status" value="1"/>
</dbReference>
<keyword evidence="9" id="KW-1185">Reference proteome</keyword>
<dbReference type="PANTHER" id="PTHR43044:SF2">
    <property type="entry name" value="POLYSULPHIDE REDUCTASE NRFD"/>
    <property type="match status" value="1"/>
</dbReference>
<feature type="transmembrane region" description="Helical" evidence="7">
    <location>
        <begin position="290"/>
        <end position="311"/>
    </location>
</feature>
<evidence type="ECO:0000256" key="5">
    <source>
        <dbReference type="ARBA" id="ARBA00022989"/>
    </source>
</evidence>
<evidence type="ECO:0000313" key="8">
    <source>
        <dbReference type="EMBL" id="ALO17179.1"/>
    </source>
</evidence>
<comment type="similarity">
    <text evidence="2">Belongs to the NrfD family.</text>
</comment>
<evidence type="ECO:0000313" key="9">
    <source>
        <dbReference type="Proteomes" id="UP000064893"/>
    </source>
</evidence>
<accession>A0A0S2I4Q7</accession>
<evidence type="ECO:0000256" key="4">
    <source>
        <dbReference type="ARBA" id="ARBA00022692"/>
    </source>
</evidence>
<reference evidence="8 9" key="1">
    <citation type="submission" date="2015-11" db="EMBL/GenBank/DDBJ databases">
        <title>Description and complete genome sequence of a novel strain predominating in hypersaline microbial mats and representing a new family of the Bacteriodetes phylum.</title>
        <authorList>
            <person name="Spring S."/>
            <person name="Bunk B."/>
            <person name="Sproer C."/>
            <person name="Klenk H.-P."/>
        </authorList>
    </citation>
    <scope>NUCLEOTIDE SEQUENCE [LARGE SCALE GENOMIC DNA]</scope>
    <source>
        <strain evidence="8 9">L21-Spi-D4</strain>
    </source>
</reference>
<evidence type="ECO:0000256" key="2">
    <source>
        <dbReference type="ARBA" id="ARBA00008929"/>
    </source>
</evidence>
<organism evidence="8 9">
    <name type="scientific">Salinivirga cyanobacteriivorans</name>
    <dbReference type="NCBI Taxonomy" id="1307839"/>
    <lineage>
        <taxon>Bacteria</taxon>
        <taxon>Pseudomonadati</taxon>
        <taxon>Bacteroidota</taxon>
        <taxon>Bacteroidia</taxon>
        <taxon>Bacteroidales</taxon>
        <taxon>Salinivirgaceae</taxon>
        <taxon>Salinivirga</taxon>
    </lineage>
</organism>
<dbReference type="InterPro" id="IPR005614">
    <property type="entry name" value="NrfD-like"/>
</dbReference>
<feature type="transmembrane region" description="Helical" evidence="7">
    <location>
        <begin position="145"/>
        <end position="166"/>
    </location>
</feature>
<dbReference type="AlphaFoldDB" id="A0A0S2I4Q7"/>
<feature type="transmembrane region" description="Helical" evidence="7">
    <location>
        <begin position="107"/>
        <end position="125"/>
    </location>
</feature>
<feature type="transmembrane region" description="Helical" evidence="7">
    <location>
        <begin position="398"/>
        <end position="423"/>
    </location>
</feature>
<keyword evidence="4 7" id="KW-0812">Transmembrane</keyword>
<dbReference type="Pfam" id="PF03916">
    <property type="entry name" value="NrfD"/>
    <property type="match status" value="1"/>
</dbReference>
<dbReference type="EMBL" id="CP013118">
    <property type="protein sequence ID" value="ALO17179.1"/>
    <property type="molecule type" value="Genomic_DNA"/>
</dbReference>
<keyword evidence="6 7" id="KW-0472">Membrane</keyword>
<feature type="transmembrane region" description="Helical" evidence="7">
    <location>
        <begin position="357"/>
        <end position="378"/>
    </location>
</feature>
<feature type="transmembrane region" description="Helical" evidence="7">
    <location>
        <begin position="72"/>
        <end position="95"/>
    </location>
</feature>
<feature type="transmembrane region" description="Helical" evidence="7">
    <location>
        <begin position="210"/>
        <end position="234"/>
    </location>
</feature>
<dbReference type="PANTHER" id="PTHR43044">
    <property type="match status" value="1"/>
</dbReference>
<name>A0A0S2I4Q7_9BACT</name>
<keyword evidence="5 7" id="KW-1133">Transmembrane helix</keyword>
<dbReference type="STRING" id="1307839.L21SP5_03571"/>
<feature type="transmembrane region" description="Helical" evidence="7">
    <location>
        <begin position="34"/>
        <end position="52"/>
    </location>
</feature>
<dbReference type="GO" id="GO:0005886">
    <property type="term" value="C:plasma membrane"/>
    <property type="evidence" value="ECO:0007669"/>
    <property type="project" value="UniProtKB-SubCell"/>
</dbReference>
<evidence type="ECO:0000256" key="6">
    <source>
        <dbReference type="ARBA" id="ARBA00023136"/>
    </source>
</evidence>
<dbReference type="Proteomes" id="UP000064893">
    <property type="component" value="Chromosome"/>
</dbReference>
<feature type="transmembrane region" description="Helical" evidence="7">
    <location>
        <begin position="331"/>
        <end position="350"/>
    </location>
</feature>
<feature type="transmembrane region" description="Helical" evidence="7">
    <location>
        <begin position="246"/>
        <end position="269"/>
    </location>
</feature>
<dbReference type="KEGG" id="blq:L21SP5_03571"/>
<evidence type="ECO:0000256" key="7">
    <source>
        <dbReference type="SAM" id="Phobius"/>
    </source>
</evidence>
<protein>
    <submittedName>
        <fullName evidence="8">Putative hydrogenase 2 b cytochrome subunit</fullName>
    </submittedName>
</protein>
<gene>
    <name evidence="8" type="ORF">L21SP5_03571</name>
</gene>
<sequence>MSSNSEHQIAKQETIDKVAADALRPVNIGWGFKIWFALLAIALGVCIYAYSIQLREGLGVTGLRDFISWGMYIATFVFFVAASLIGMLISGVLGLIGYDWIKPIGRIAEIIAVAFAAIAGLVIVSDMGRPDRLPFVFMYGRFQSPILWDVTVVTTYFALSLLLYYVTLLPDLAISKDKLEGRPKLLRKAYEVLSIKWLHKNEQYRILYRIIRILLILIIPTAFAIHTVTSWLFAVNPRPGWDSTIFGPYFLSGAFVAGAAAVIIAMYFFRNNYKLKDYLTISHFDKIGKLLALVSIVYLYFNINEFLVPGYKLKKFDAIHLQALFVGKHAILFWFTQITGLILPIILLFFRKMRRPIPLTVISVFVLIGAWLKRYLIVVPTQEHPYLPIQHVPEVFKVYTPTLIETAVTAASFIMVIMIITLLSKLFPVIPIWEVAEDIDKKALKENAEKE</sequence>
<evidence type="ECO:0000256" key="3">
    <source>
        <dbReference type="ARBA" id="ARBA00022475"/>
    </source>
</evidence>
<evidence type="ECO:0000256" key="1">
    <source>
        <dbReference type="ARBA" id="ARBA00004651"/>
    </source>
</evidence>
<dbReference type="RefSeq" id="WP_057954495.1">
    <property type="nucleotide sequence ID" value="NZ_CP013118.1"/>
</dbReference>
<proteinExistence type="inferred from homology"/>